<accession>A0A0F9BBX5</accession>
<proteinExistence type="predicted"/>
<reference evidence="1" key="1">
    <citation type="journal article" date="2015" name="Nature">
        <title>Complex archaea that bridge the gap between prokaryotes and eukaryotes.</title>
        <authorList>
            <person name="Spang A."/>
            <person name="Saw J.H."/>
            <person name="Jorgensen S.L."/>
            <person name="Zaremba-Niedzwiedzka K."/>
            <person name="Martijn J."/>
            <person name="Lind A.E."/>
            <person name="van Eijk R."/>
            <person name="Schleper C."/>
            <person name="Guy L."/>
            <person name="Ettema T.J."/>
        </authorList>
    </citation>
    <scope>NUCLEOTIDE SEQUENCE</scope>
</reference>
<protein>
    <submittedName>
        <fullName evidence="1">Uncharacterized protein</fullName>
    </submittedName>
</protein>
<gene>
    <name evidence="1" type="ORF">LCGC14_2746030</name>
</gene>
<name>A0A0F9BBX5_9ZZZZ</name>
<organism evidence="1">
    <name type="scientific">marine sediment metagenome</name>
    <dbReference type="NCBI Taxonomy" id="412755"/>
    <lineage>
        <taxon>unclassified sequences</taxon>
        <taxon>metagenomes</taxon>
        <taxon>ecological metagenomes</taxon>
    </lineage>
</organism>
<dbReference type="EMBL" id="LAZR01050083">
    <property type="protein sequence ID" value="KKK88154.1"/>
    <property type="molecule type" value="Genomic_DNA"/>
</dbReference>
<sequence length="185" mass="21799">MTMNMRKMKPEMIKLFGRVEPKSFIIEDLHSFIEADPQFLPYAQRVLAILKENIVFPLVKEESDTFNLKDQKGCRILDYRVLANNQVKDYMMLNGNFDIVKMPHIPPMTLAIKHIIGDDLHDNINEIEVYDKLLNVTYKVDDDFLFKWFNPDYIDKNIAHKQVQNCSVRELLFAIKSKLEYGNNK</sequence>
<evidence type="ECO:0000313" key="1">
    <source>
        <dbReference type="EMBL" id="KKK88154.1"/>
    </source>
</evidence>
<dbReference type="AlphaFoldDB" id="A0A0F9BBX5"/>
<comment type="caution">
    <text evidence="1">The sequence shown here is derived from an EMBL/GenBank/DDBJ whole genome shotgun (WGS) entry which is preliminary data.</text>
</comment>